<dbReference type="KEGG" id="fcy:FRACYDRAFT_234629"/>
<dbReference type="AlphaFoldDB" id="A0A1E7FS93"/>
<feature type="compositionally biased region" description="Basic residues" evidence="1">
    <location>
        <begin position="11"/>
        <end position="22"/>
    </location>
</feature>
<feature type="region of interest" description="Disordered" evidence="1">
    <location>
        <begin position="1"/>
        <end position="22"/>
    </location>
</feature>
<dbReference type="OrthoDB" id="45412at2759"/>
<keyword evidence="3" id="KW-1185">Reference proteome</keyword>
<organism evidence="2 3">
    <name type="scientific">Fragilariopsis cylindrus CCMP1102</name>
    <dbReference type="NCBI Taxonomy" id="635003"/>
    <lineage>
        <taxon>Eukaryota</taxon>
        <taxon>Sar</taxon>
        <taxon>Stramenopiles</taxon>
        <taxon>Ochrophyta</taxon>
        <taxon>Bacillariophyta</taxon>
        <taxon>Bacillariophyceae</taxon>
        <taxon>Bacillariophycidae</taxon>
        <taxon>Bacillariales</taxon>
        <taxon>Bacillariaceae</taxon>
        <taxon>Fragilariopsis</taxon>
    </lineage>
</organism>
<sequence>MTKGRSPKTTTRTRKRRSPKTAITRKTRYSATLLLGVGIFLQVVCWSGYQWINNNKQGFNTNQNEIEIRLDQFKHSFQSKKQQQQQQQQLSPQEQTMIIYDGRIKRTTNSSTTTTSTTSSIPVFYNLYVGAENDASRVLDIVSEQMALLRSEHKPVYIQSMGVKNLVIPNTELLGYRTNGTEMITLRSLWEYCQKNPDEKVVYLHSKGSSRNSSANEDLRKFLTIGALSEECSSLPNDCNVCSSRFSPLPHPHTSGNMWLSRCDYVQRLIDPYLFEKRMDNITSNCTSNGRESCDGRLRYSAEHWIHSHPTVKPCDLYPDPAFTWDYDGIPSDGKFDLELTKAPRFDILTYIKWGKCAGRGVRLEHRLDEYWELYQEKPDENWWGWTFLHTINDNTWISPKSKRAAKRWRNIELCWRGAVPNKNETKATTKKSRAKRKEFVLEKKIPNICPSDSRIKQGQGINQTIDNDSSSSKITTSSKQIKDTKKRVLIISAVPHNLRHIVALWSQLECFTVGIDHILLAVPAWSREIISKIIELAKKSIPRFANEEVSVQIEYFFNDRYDVGLWCDAIGSLNITKFDEFGLINDSVFALREFTDVFDALSVKNVSLTSLSYSYTPKYFKGNPGPEYFWVESVYRGFTRGGINIFQKHSCVPADHPFFCPEKDDNKACIINNFEHDLGIEFPCDKVFGIFPSDTPDVFLEKNTHETWARNGGYWRALVKEANFPVAKVKERGQIPKLFSSPHLNECTMYYNQSLIDAIDLSLAKPRHQRNWKNLDTDIQNNANVILGLNATSWEDWTTSKYAQKSFDELTLEQQDFITSVLDCTSKLWNADSCGLTPNK</sequence>
<dbReference type="InParanoid" id="A0A1E7FS93"/>
<protein>
    <submittedName>
        <fullName evidence="2">Uncharacterized protein</fullName>
    </submittedName>
</protein>
<gene>
    <name evidence="2" type="ORF">FRACYDRAFT_234629</name>
</gene>
<evidence type="ECO:0000256" key="1">
    <source>
        <dbReference type="SAM" id="MobiDB-lite"/>
    </source>
</evidence>
<name>A0A1E7FS93_9STRA</name>
<accession>A0A1E7FS93</accession>
<reference evidence="2 3" key="1">
    <citation type="submission" date="2016-09" db="EMBL/GenBank/DDBJ databases">
        <title>Extensive genetic diversity and differential bi-allelic expression allows diatom success in the polar Southern Ocean.</title>
        <authorList>
            <consortium name="DOE Joint Genome Institute"/>
            <person name="Mock T."/>
            <person name="Otillar R.P."/>
            <person name="Strauss J."/>
            <person name="Dupont C."/>
            <person name="Frickenhaus S."/>
            <person name="Maumus F."/>
            <person name="Mcmullan M."/>
            <person name="Sanges R."/>
            <person name="Schmutz J."/>
            <person name="Toseland A."/>
            <person name="Valas R."/>
            <person name="Veluchamy A."/>
            <person name="Ward B.J."/>
            <person name="Allen A."/>
            <person name="Barry K."/>
            <person name="Falciatore A."/>
            <person name="Ferrante M."/>
            <person name="Fortunato A.E."/>
            <person name="Gloeckner G."/>
            <person name="Gruber A."/>
            <person name="Hipkin R."/>
            <person name="Janech M."/>
            <person name="Kroth P."/>
            <person name="Leese F."/>
            <person name="Lindquist E."/>
            <person name="Lyon B.R."/>
            <person name="Martin J."/>
            <person name="Mayer C."/>
            <person name="Parker M."/>
            <person name="Quesneville H."/>
            <person name="Raymond J."/>
            <person name="Uhlig C."/>
            <person name="Valentin K.U."/>
            <person name="Worden A.Z."/>
            <person name="Armbrust E.V."/>
            <person name="Bowler C."/>
            <person name="Green B."/>
            <person name="Moulton V."/>
            <person name="Van Oosterhout C."/>
            <person name="Grigoriev I."/>
        </authorList>
    </citation>
    <scope>NUCLEOTIDE SEQUENCE [LARGE SCALE GENOMIC DNA]</scope>
    <source>
        <strain evidence="2 3">CCMP1102</strain>
    </source>
</reference>
<proteinExistence type="predicted"/>
<evidence type="ECO:0000313" key="3">
    <source>
        <dbReference type="Proteomes" id="UP000095751"/>
    </source>
</evidence>
<dbReference type="Proteomes" id="UP000095751">
    <property type="component" value="Unassembled WGS sequence"/>
</dbReference>
<evidence type="ECO:0000313" key="2">
    <source>
        <dbReference type="EMBL" id="OEU20997.1"/>
    </source>
</evidence>
<dbReference type="EMBL" id="KV784354">
    <property type="protein sequence ID" value="OEU20997.1"/>
    <property type="molecule type" value="Genomic_DNA"/>
</dbReference>